<protein>
    <submittedName>
        <fullName evidence="1">Uncharacterized protein</fullName>
    </submittedName>
</protein>
<evidence type="ECO:0000313" key="2">
    <source>
        <dbReference type="Proteomes" id="UP000887043"/>
    </source>
</evidence>
<accession>A0AA37MK42</accession>
<dbReference type="Proteomes" id="UP000887043">
    <property type="component" value="Unassembled WGS sequence"/>
</dbReference>
<gene>
    <name evidence="1" type="ORF">PRRU23_01820</name>
</gene>
<dbReference type="AlphaFoldDB" id="A0AA37MK42"/>
<organism evidence="1 2">
    <name type="scientific">Segatella bryantii</name>
    <name type="common">Prevotella bryantii</name>
    <dbReference type="NCBI Taxonomy" id="77095"/>
    <lineage>
        <taxon>Bacteria</taxon>
        <taxon>Pseudomonadati</taxon>
        <taxon>Bacteroidota</taxon>
        <taxon>Bacteroidia</taxon>
        <taxon>Bacteroidales</taxon>
        <taxon>Prevotellaceae</taxon>
        <taxon>Segatella</taxon>
    </lineage>
</organism>
<dbReference type="EMBL" id="BPTR01000001">
    <property type="protein sequence ID" value="GJG26482.1"/>
    <property type="molecule type" value="Genomic_DNA"/>
</dbReference>
<comment type="caution">
    <text evidence="1">The sequence shown here is derived from an EMBL/GenBank/DDBJ whole genome shotgun (WGS) entry which is preliminary data.</text>
</comment>
<proteinExistence type="predicted"/>
<reference evidence="1" key="1">
    <citation type="submission" date="2021-08" db="EMBL/GenBank/DDBJ databases">
        <title>Prevotella lacticifex sp. nov., isolated from rumen of cow.</title>
        <authorList>
            <person name="Shinkai T."/>
            <person name="Ikeyama N."/>
            <person name="Kumagai M."/>
            <person name="Ohmori H."/>
            <person name="Sakamoto M."/>
            <person name="Ohkuma M."/>
            <person name="Mitsumori M."/>
        </authorList>
    </citation>
    <scope>NUCLEOTIDE SEQUENCE</scope>
    <source>
        <strain evidence="1">DSM 11371</strain>
    </source>
</reference>
<evidence type="ECO:0000313" key="1">
    <source>
        <dbReference type="EMBL" id="GJG26482.1"/>
    </source>
</evidence>
<sequence length="463" mass="54871">MIYFWYLCYVIKKIKKTKEKFIILNNFVRKSPELNIMFEPISINEEKIAKFISSGCVDEDKKLEPFSGICRDDYEMSQMNSKFISSACVDEDKILELVLCDFSDDYEMSQMDSRLKEEVISLEEKYDEMVKQSKDFTHEFATPDNEYFVDAIEELRKREKSFYDHYKIIITKNLQLRIDQINDLVGKIPREVNAFSYNIYDTYEDDSFRFDTRSPGRNAILHELSKYYYVLKKSIKLCVCVLEDEAAIRANNSLSLKLFHMQREIFIQETKSYLDAINLGGTIFSVEYNPAIAFRQQFDDEMEWASNAYHRFTKDQIRGLVLRDEKLKREPHLEITGDLRKLFPNSDQKAQKCHEIILGFDKVLPAKCKYNKVPSKYYIWLMHLLGLNNNQTLFVNYFNTTYTSNPKHKFKTVTNKAVNEYKNNKYFDKDIDDDPEYKEFKQKLTSLFYVIDPSKTQQVPHSA</sequence>
<name>A0AA37MK42_SEGBR</name>